<evidence type="ECO:0000256" key="8">
    <source>
        <dbReference type="SAM" id="MobiDB-lite"/>
    </source>
</evidence>
<dbReference type="EMBL" id="JACMSC010000014">
    <property type="protein sequence ID" value="KAG6488468.1"/>
    <property type="molecule type" value="Genomic_DNA"/>
</dbReference>
<feature type="region of interest" description="Disordered" evidence="8">
    <location>
        <begin position="21"/>
        <end position="67"/>
    </location>
</feature>
<dbReference type="Pfam" id="PF00046">
    <property type="entry name" value="Homeodomain"/>
    <property type="match status" value="1"/>
</dbReference>
<keyword evidence="5 6" id="KW-0371">Homeobox</keyword>
<dbReference type="SMART" id="SM00340">
    <property type="entry name" value="HALZ"/>
    <property type="match status" value="1"/>
</dbReference>
<keyword evidence="5 6" id="KW-0238">DNA-binding</keyword>
<feature type="compositionally biased region" description="Polar residues" evidence="8">
    <location>
        <begin position="196"/>
        <end position="213"/>
    </location>
</feature>
<dbReference type="PROSITE" id="PS50071">
    <property type="entry name" value="HOMEOBOX_2"/>
    <property type="match status" value="1"/>
</dbReference>
<evidence type="ECO:0000313" key="10">
    <source>
        <dbReference type="EMBL" id="KAG6488468.1"/>
    </source>
</evidence>
<comment type="caution">
    <text evidence="10">The sequence shown here is derived from an EMBL/GenBank/DDBJ whole genome shotgun (WGS) entry which is preliminary data.</text>
</comment>
<keyword evidence="11" id="KW-1185">Reference proteome</keyword>
<dbReference type="InterPro" id="IPR003106">
    <property type="entry name" value="Leu_zip_homeo"/>
</dbReference>
<dbReference type="GO" id="GO:0005634">
    <property type="term" value="C:nucleus"/>
    <property type="evidence" value="ECO:0007669"/>
    <property type="project" value="UniProtKB-SubCell"/>
</dbReference>
<dbReference type="PROSITE" id="PS00027">
    <property type="entry name" value="HOMEOBOX_1"/>
    <property type="match status" value="1"/>
</dbReference>
<evidence type="ECO:0000256" key="6">
    <source>
        <dbReference type="RuleBase" id="RU000682"/>
    </source>
</evidence>
<evidence type="ECO:0000256" key="1">
    <source>
        <dbReference type="ARBA" id="ARBA00004123"/>
    </source>
</evidence>
<reference evidence="10 11" key="1">
    <citation type="submission" date="2020-08" db="EMBL/GenBank/DDBJ databases">
        <title>Plant Genome Project.</title>
        <authorList>
            <person name="Zhang R.-G."/>
        </authorList>
    </citation>
    <scope>NUCLEOTIDE SEQUENCE [LARGE SCALE GENOMIC DNA]</scope>
    <source>
        <tissue evidence="10">Rhizome</tissue>
    </source>
</reference>
<dbReference type="GO" id="GO:0043565">
    <property type="term" value="F:sequence-specific DNA binding"/>
    <property type="evidence" value="ECO:0007669"/>
    <property type="project" value="InterPro"/>
</dbReference>
<dbReference type="SMART" id="SM00389">
    <property type="entry name" value="HOX"/>
    <property type="match status" value="1"/>
</dbReference>
<dbReference type="GO" id="GO:0000981">
    <property type="term" value="F:DNA-binding transcription factor activity, RNA polymerase II-specific"/>
    <property type="evidence" value="ECO:0007669"/>
    <property type="project" value="InterPro"/>
</dbReference>
<comment type="subcellular location">
    <subcellularLocation>
        <location evidence="1 5 6">Nucleus</location>
    </subcellularLocation>
</comment>
<evidence type="ECO:0000256" key="7">
    <source>
        <dbReference type="SAM" id="Coils"/>
    </source>
</evidence>
<feature type="domain" description="Homeobox" evidence="9">
    <location>
        <begin position="63"/>
        <end position="123"/>
    </location>
</feature>
<organism evidence="10 11">
    <name type="scientific">Zingiber officinale</name>
    <name type="common">Ginger</name>
    <name type="synonym">Amomum zingiber</name>
    <dbReference type="NCBI Taxonomy" id="94328"/>
    <lineage>
        <taxon>Eukaryota</taxon>
        <taxon>Viridiplantae</taxon>
        <taxon>Streptophyta</taxon>
        <taxon>Embryophyta</taxon>
        <taxon>Tracheophyta</taxon>
        <taxon>Spermatophyta</taxon>
        <taxon>Magnoliopsida</taxon>
        <taxon>Liliopsida</taxon>
        <taxon>Zingiberales</taxon>
        <taxon>Zingiberaceae</taxon>
        <taxon>Zingiber</taxon>
    </lineage>
</organism>
<dbReference type="OrthoDB" id="6159439at2759"/>
<name>A0A8J5FK27_ZINOF</name>
<dbReference type="InterPro" id="IPR017970">
    <property type="entry name" value="Homeobox_CS"/>
</dbReference>
<dbReference type="CDD" id="cd00086">
    <property type="entry name" value="homeodomain"/>
    <property type="match status" value="1"/>
</dbReference>
<dbReference type="PANTHER" id="PTHR45714:SF86">
    <property type="entry name" value="HOMEOBOX DOMAIN-CONTAINING PROTEIN"/>
    <property type="match status" value="1"/>
</dbReference>
<keyword evidence="7" id="KW-0175">Coiled coil</keyword>
<sequence>MQLAVECDTNLALSIGRGEEKPSDCLAFFPSSQEGEEADGRARKRPQSASRSEDTEEEEEAKKASRMKKLRLRKEQVALLEDSFTEHNILNSKQKQDLASRLNIQPRQVEVWFQNRRARTKLKQTEGECQSLKKWCEKLREENQKLREEIEELRSRNATHESPIHMQMPALNMCPSCRRRRAAEFIGSGGGGGGRSNSVKKGQNNWSLYITGQ</sequence>
<evidence type="ECO:0000259" key="9">
    <source>
        <dbReference type="PROSITE" id="PS50071"/>
    </source>
</evidence>
<feature type="DNA-binding region" description="Homeobox" evidence="5">
    <location>
        <begin position="65"/>
        <end position="124"/>
    </location>
</feature>
<keyword evidence="3" id="KW-0805">Transcription regulation</keyword>
<evidence type="ECO:0000313" key="11">
    <source>
        <dbReference type="Proteomes" id="UP000734854"/>
    </source>
</evidence>
<keyword evidence="4" id="KW-0804">Transcription</keyword>
<feature type="region of interest" description="Disordered" evidence="8">
    <location>
        <begin position="187"/>
        <end position="213"/>
    </location>
</feature>
<gene>
    <name evidence="10" type="ORF">ZIOFF_049711</name>
</gene>
<comment type="similarity">
    <text evidence="2">Belongs to the HD-ZIP homeobox family. Class II subfamily.</text>
</comment>
<feature type="coiled-coil region" evidence="7">
    <location>
        <begin position="122"/>
        <end position="156"/>
    </location>
</feature>
<dbReference type="InterPro" id="IPR050762">
    <property type="entry name" value="HD-ZIP_Homeobox_LZ_Class_II"/>
</dbReference>
<protein>
    <recommendedName>
        <fullName evidence="9">Homeobox domain-containing protein</fullName>
    </recommendedName>
</protein>
<evidence type="ECO:0000256" key="4">
    <source>
        <dbReference type="ARBA" id="ARBA00023163"/>
    </source>
</evidence>
<accession>A0A8J5FK27</accession>
<dbReference type="Proteomes" id="UP000734854">
    <property type="component" value="Unassembled WGS sequence"/>
</dbReference>
<evidence type="ECO:0000256" key="2">
    <source>
        <dbReference type="ARBA" id="ARBA00006074"/>
    </source>
</evidence>
<dbReference type="InterPro" id="IPR001356">
    <property type="entry name" value="HD"/>
</dbReference>
<dbReference type="PANTHER" id="PTHR45714">
    <property type="entry name" value="HOMEOBOX-LEUCINE ZIPPER PROTEIN HAT14"/>
    <property type="match status" value="1"/>
</dbReference>
<keyword evidence="5 6" id="KW-0539">Nucleus</keyword>
<proteinExistence type="inferred from homology"/>
<evidence type="ECO:0000256" key="3">
    <source>
        <dbReference type="ARBA" id="ARBA00023015"/>
    </source>
</evidence>
<evidence type="ECO:0000256" key="5">
    <source>
        <dbReference type="PROSITE-ProRule" id="PRU00108"/>
    </source>
</evidence>
<dbReference type="Pfam" id="PF02183">
    <property type="entry name" value="HALZ"/>
    <property type="match status" value="1"/>
</dbReference>
<dbReference type="AlphaFoldDB" id="A0A8J5FK27"/>